<keyword evidence="6" id="KW-1185">Reference proteome</keyword>
<dbReference type="CDD" id="cd05930">
    <property type="entry name" value="A_NRPS"/>
    <property type="match status" value="1"/>
</dbReference>
<feature type="domain" description="Carrier" evidence="4">
    <location>
        <begin position="738"/>
        <end position="813"/>
    </location>
</feature>
<dbReference type="InterPro" id="IPR020845">
    <property type="entry name" value="AMP-binding_CS"/>
</dbReference>
<dbReference type="SUPFAM" id="SSF52777">
    <property type="entry name" value="CoA-dependent acyltransferases"/>
    <property type="match status" value="1"/>
</dbReference>
<evidence type="ECO:0000256" key="2">
    <source>
        <dbReference type="ARBA" id="ARBA00022553"/>
    </source>
</evidence>
<dbReference type="PROSITE" id="PS00012">
    <property type="entry name" value="PHOSPHOPANTETHEINE"/>
    <property type="match status" value="1"/>
</dbReference>
<sequence length="815" mass="87618">METTNSSLPLARPAGDDRTGAPHRHSVSVPEKAVQHRETFAVAALAGLLHRYTGETDLLIGRRAGQGAAETVRLRVSGDTTAADLLAGIAATRAEPSTGETCHAVVSTGDVPGVPGTPVVPGISAGDVPASAAPADGVSASGVSANGGEPGPRAALTVLTRDEGDFELVMSRAEFDADAAAQYALHLGRVLDALAADRSVALRDIPLLTEEESRRILVDWNQTDEPVPDLFFHEVVADIARRTPDVVAVAWPGGRMTFRELDDQANRLAHRLASTGVRPRDRVGVCFPRGAESLIAQLACFKTGAAAILLDPEFPDDRVRFMIEDASAVVVLTTKAHEPKVSGICPVLSLDDADWRDEPATPVGERVEAGDLIHICYTSGSTGVPKAVMVPHGAARNLIYSMRVICGITEKSRGTWLAAPGYGMVEVECFSVLAAGATVHIPEPSVVTSPEWLRDWLVSERITHTLLMKAMAERLWTLHWPAETELVNIRICGERVQSWPSADLPFHVFNLYGSAEATVVATCDITQLGVDLGEEGRAHRLPPIGRPTPNVKAYVLGENLEVLPPGVVGEIFVAGESLSEGYLGRPEATAEKWLANPMDPVRHPVLYRTGDVARYWTDGSIEIVGRTDNQIKVRGNRVHLGEIEAVLADQPGVGQAAVLAKKDGQGDVQLVAYIEPGPGPVPEVRDVRAALRQTLPSFMVPAAYVIGGLPTTTNGKIDRTALPEPPRSRPEVGSPYQEPRDDVERSLQRIWAKTLELEGIGILDNFFELGGDSLRAARLTERIREVFDVDVDIDDLFDDASIERMAHTVAEARRS</sequence>
<comment type="caution">
    <text evidence="5">The sequence shown here is derived from an EMBL/GenBank/DDBJ whole genome shotgun (WGS) entry which is preliminary data.</text>
</comment>
<dbReference type="Pfam" id="PF13193">
    <property type="entry name" value="AMP-binding_C"/>
    <property type="match status" value="1"/>
</dbReference>
<dbReference type="EMBL" id="JBHMBS010000004">
    <property type="protein sequence ID" value="MFB9675907.1"/>
    <property type="molecule type" value="Genomic_DNA"/>
</dbReference>
<dbReference type="Gene3D" id="3.30.559.30">
    <property type="entry name" value="Nonribosomal peptide synthetase, condensation domain"/>
    <property type="match status" value="1"/>
</dbReference>
<dbReference type="PROSITE" id="PS00455">
    <property type="entry name" value="AMP_BINDING"/>
    <property type="match status" value="1"/>
</dbReference>
<gene>
    <name evidence="5" type="ORF">ACFFRH_10445</name>
</gene>
<dbReference type="Gene3D" id="3.40.50.12780">
    <property type="entry name" value="N-terminal domain of ligase-like"/>
    <property type="match status" value="1"/>
</dbReference>
<dbReference type="SUPFAM" id="SSF47336">
    <property type="entry name" value="ACP-like"/>
    <property type="match status" value="1"/>
</dbReference>
<dbReference type="PROSITE" id="PS50075">
    <property type="entry name" value="CARRIER"/>
    <property type="match status" value="1"/>
</dbReference>
<proteinExistence type="predicted"/>
<feature type="region of interest" description="Disordered" evidence="3">
    <location>
        <begin position="714"/>
        <end position="741"/>
    </location>
</feature>
<evidence type="ECO:0000256" key="3">
    <source>
        <dbReference type="SAM" id="MobiDB-lite"/>
    </source>
</evidence>
<dbReference type="NCBIfam" id="TIGR01733">
    <property type="entry name" value="AA-adenyl-dom"/>
    <property type="match status" value="1"/>
</dbReference>
<dbReference type="InterPro" id="IPR010071">
    <property type="entry name" value="AA_adenyl_dom"/>
</dbReference>
<dbReference type="Gene3D" id="1.10.1200.10">
    <property type="entry name" value="ACP-like"/>
    <property type="match status" value="1"/>
</dbReference>
<dbReference type="Proteomes" id="UP001589610">
    <property type="component" value="Unassembled WGS sequence"/>
</dbReference>
<dbReference type="InterPro" id="IPR025110">
    <property type="entry name" value="AMP-bd_C"/>
</dbReference>
<dbReference type="Pfam" id="PF00501">
    <property type="entry name" value="AMP-binding"/>
    <property type="match status" value="1"/>
</dbReference>
<evidence type="ECO:0000313" key="5">
    <source>
        <dbReference type="EMBL" id="MFB9675907.1"/>
    </source>
</evidence>
<dbReference type="Gene3D" id="3.30.300.30">
    <property type="match status" value="1"/>
</dbReference>
<feature type="region of interest" description="Disordered" evidence="3">
    <location>
        <begin position="1"/>
        <end position="32"/>
    </location>
</feature>
<dbReference type="InterPro" id="IPR020806">
    <property type="entry name" value="PKS_PP-bd"/>
</dbReference>
<dbReference type="Pfam" id="PF00550">
    <property type="entry name" value="PP-binding"/>
    <property type="match status" value="1"/>
</dbReference>
<feature type="compositionally biased region" description="Basic and acidic residues" evidence="3">
    <location>
        <begin position="716"/>
        <end position="730"/>
    </location>
</feature>
<dbReference type="InterPro" id="IPR000873">
    <property type="entry name" value="AMP-dep_synth/lig_dom"/>
</dbReference>
<dbReference type="InterPro" id="IPR009081">
    <property type="entry name" value="PP-bd_ACP"/>
</dbReference>
<name>A0ABV5T9Z7_9ACTN</name>
<protein>
    <submittedName>
        <fullName evidence="5">Amino acid adenylation domain-containing protein</fullName>
    </submittedName>
</protein>
<dbReference type="SMART" id="SM00823">
    <property type="entry name" value="PKS_PP"/>
    <property type="match status" value="1"/>
</dbReference>
<accession>A0ABV5T9Z7</accession>
<evidence type="ECO:0000313" key="6">
    <source>
        <dbReference type="Proteomes" id="UP001589610"/>
    </source>
</evidence>
<evidence type="ECO:0000259" key="4">
    <source>
        <dbReference type="PROSITE" id="PS50075"/>
    </source>
</evidence>
<reference evidence="5 6" key="1">
    <citation type="submission" date="2024-09" db="EMBL/GenBank/DDBJ databases">
        <authorList>
            <person name="Sun Q."/>
            <person name="Mori K."/>
        </authorList>
    </citation>
    <scope>NUCLEOTIDE SEQUENCE [LARGE SCALE GENOMIC DNA]</scope>
    <source>
        <strain evidence="5 6">JCM 3028</strain>
    </source>
</reference>
<dbReference type="RefSeq" id="WP_344745357.1">
    <property type="nucleotide sequence ID" value="NZ_BAAAWW010000064.1"/>
</dbReference>
<dbReference type="InterPro" id="IPR042099">
    <property type="entry name" value="ANL_N_sf"/>
</dbReference>
<dbReference type="PANTHER" id="PTHR45527">
    <property type="entry name" value="NONRIBOSOMAL PEPTIDE SYNTHETASE"/>
    <property type="match status" value="1"/>
</dbReference>
<dbReference type="InterPro" id="IPR036736">
    <property type="entry name" value="ACP-like_sf"/>
</dbReference>
<dbReference type="InterPro" id="IPR006162">
    <property type="entry name" value="Ppantetheine_attach_site"/>
</dbReference>
<keyword evidence="2" id="KW-0597">Phosphoprotein</keyword>
<dbReference type="InterPro" id="IPR045851">
    <property type="entry name" value="AMP-bd_C_sf"/>
</dbReference>
<evidence type="ECO:0000256" key="1">
    <source>
        <dbReference type="ARBA" id="ARBA00022450"/>
    </source>
</evidence>
<dbReference type="PANTHER" id="PTHR45527:SF1">
    <property type="entry name" value="FATTY ACID SYNTHASE"/>
    <property type="match status" value="1"/>
</dbReference>
<dbReference type="SUPFAM" id="SSF56801">
    <property type="entry name" value="Acetyl-CoA synthetase-like"/>
    <property type="match status" value="1"/>
</dbReference>
<organism evidence="5 6">
    <name type="scientific">Streptosporangium vulgare</name>
    <dbReference type="NCBI Taxonomy" id="46190"/>
    <lineage>
        <taxon>Bacteria</taxon>
        <taxon>Bacillati</taxon>
        <taxon>Actinomycetota</taxon>
        <taxon>Actinomycetes</taxon>
        <taxon>Streptosporangiales</taxon>
        <taxon>Streptosporangiaceae</taxon>
        <taxon>Streptosporangium</taxon>
    </lineage>
</organism>
<keyword evidence="1" id="KW-0596">Phosphopantetheine</keyword>